<dbReference type="PANTHER" id="PTHR35046">
    <property type="entry name" value="ZINC KNUCKLE (CCHC-TYPE) FAMILY PROTEIN"/>
    <property type="match status" value="1"/>
</dbReference>
<name>A0A2P5DK79_PARAD</name>
<evidence type="ECO:0000313" key="2">
    <source>
        <dbReference type="EMBL" id="PON73683.1"/>
    </source>
</evidence>
<organism evidence="2 3">
    <name type="scientific">Parasponia andersonii</name>
    <name type="common">Sponia andersonii</name>
    <dbReference type="NCBI Taxonomy" id="3476"/>
    <lineage>
        <taxon>Eukaryota</taxon>
        <taxon>Viridiplantae</taxon>
        <taxon>Streptophyta</taxon>
        <taxon>Embryophyta</taxon>
        <taxon>Tracheophyta</taxon>
        <taxon>Spermatophyta</taxon>
        <taxon>Magnoliopsida</taxon>
        <taxon>eudicotyledons</taxon>
        <taxon>Gunneridae</taxon>
        <taxon>Pentapetalae</taxon>
        <taxon>rosids</taxon>
        <taxon>fabids</taxon>
        <taxon>Rosales</taxon>
        <taxon>Cannabaceae</taxon>
        <taxon>Parasponia</taxon>
    </lineage>
</organism>
<evidence type="ECO:0000313" key="3">
    <source>
        <dbReference type="Proteomes" id="UP000237105"/>
    </source>
</evidence>
<evidence type="ECO:0000259" key="1">
    <source>
        <dbReference type="Pfam" id="PF17921"/>
    </source>
</evidence>
<dbReference type="EMBL" id="JXTB01000032">
    <property type="protein sequence ID" value="PON73683.1"/>
    <property type="molecule type" value="Genomic_DNA"/>
</dbReference>
<proteinExistence type="predicted"/>
<gene>
    <name evidence="2" type="ORF">PanWU01x14_055710</name>
</gene>
<dbReference type="InterPro" id="IPR041588">
    <property type="entry name" value="Integrase_H2C2"/>
</dbReference>
<keyword evidence="3" id="KW-1185">Reference proteome</keyword>
<comment type="caution">
    <text evidence="2">The sequence shown here is derived from an EMBL/GenBank/DDBJ whole genome shotgun (WGS) entry which is preliminary data.</text>
</comment>
<dbReference type="Gene3D" id="1.10.340.70">
    <property type="match status" value="1"/>
</dbReference>
<dbReference type="PANTHER" id="PTHR35046:SF9">
    <property type="entry name" value="RNA-DIRECTED DNA POLYMERASE"/>
    <property type="match status" value="1"/>
</dbReference>
<reference evidence="3" key="1">
    <citation type="submission" date="2016-06" db="EMBL/GenBank/DDBJ databases">
        <title>Parallel loss of symbiosis genes in relatives of nitrogen-fixing non-legume Parasponia.</title>
        <authorList>
            <person name="Van Velzen R."/>
            <person name="Holmer R."/>
            <person name="Bu F."/>
            <person name="Rutten L."/>
            <person name="Van Zeijl A."/>
            <person name="Liu W."/>
            <person name="Santuari L."/>
            <person name="Cao Q."/>
            <person name="Sharma T."/>
            <person name="Shen D."/>
            <person name="Roswanjaya Y."/>
            <person name="Wardhani T."/>
            <person name="Kalhor M.S."/>
            <person name="Jansen J."/>
            <person name="Van den Hoogen J."/>
            <person name="Gungor B."/>
            <person name="Hartog M."/>
            <person name="Hontelez J."/>
            <person name="Verver J."/>
            <person name="Yang W.-C."/>
            <person name="Schijlen E."/>
            <person name="Repin R."/>
            <person name="Schilthuizen M."/>
            <person name="Schranz E."/>
            <person name="Heidstra R."/>
            <person name="Miyata K."/>
            <person name="Fedorova E."/>
            <person name="Kohlen W."/>
            <person name="Bisseling T."/>
            <person name="Smit S."/>
            <person name="Geurts R."/>
        </authorList>
    </citation>
    <scope>NUCLEOTIDE SEQUENCE [LARGE SCALE GENOMIC DNA]</scope>
    <source>
        <strain evidence="3">cv. WU1-14</strain>
    </source>
</reference>
<dbReference type="Pfam" id="PF17921">
    <property type="entry name" value="Integrase_H2C2"/>
    <property type="match status" value="1"/>
</dbReference>
<dbReference type="STRING" id="3476.A0A2P5DK79"/>
<protein>
    <recommendedName>
        <fullName evidence="1">Integrase zinc-binding domain-containing protein</fullName>
    </recommendedName>
</protein>
<dbReference type="Proteomes" id="UP000237105">
    <property type="component" value="Unassembled WGS sequence"/>
</dbReference>
<dbReference type="OrthoDB" id="1938712at2759"/>
<dbReference type="AlphaFoldDB" id="A0A2P5DK79"/>
<feature type="domain" description="Integrase zinc-binding" evidence="1">
    <location>
        <begin position="31"/>
        <end position="85"/>
    </location>
</feature>
<accession>A0A2P5DK79</accession>
<sequence>MPVKKYHLVSSIGMIDFCFKRINYVCLCVFLHELLVREAHDGGLIGHFCVAKTLGVLYEHLFWPYMKRDVERICEKYITCKHVKSWLKLHSLYTSLPITSEPWTDISMDFVL</sequence>